<keyword evidence="1" id="KW-1015">Disulfide bond</keyword>
<dbReference type="InterPro" id="IPR013783">
    <property type="entry name" value="Ig-like_fold"/>
</dbReference>
<dbReference type="SUPFAM" id="SSF48726">
    <property type="entry name" value="Immunoglobulin"/>
    <property type="match status" value="1"/>
</dbReference>
<dbReference type="Pfam" id="PF07654">
    <property type="entry name" value="C1-set"/>
    <property type="match status" value="1"/>
</dbReference>
<feature type="domain" description="Ig-like" evidence="3">
    <location>
        <begin position="1"/>
        <end position="87"/>
    </location>
</feature>
<protein>
    <recommendedName>
        <fullName evidence="3">Ig-like domain-containing protein</fullName>
    </recommendedName>
</protein>
<dbReference type="InterPro" id="IPR050160">
    <property type="entry name" value="MHC/Immunoglobulin"/>
</dbReference>
<dbReference type="PANTHER" id="PTHR19944">
    <property type="entry name" value="MHC CLASS II-RELATED"/>
    <property type="match status" value="1"/>
</dbReference>
<reference evidence="4" key="1">
    <citation type="submission" date="2025-08" db="UniProtKB">
        <authorList>
            <consortium name="Ensembl"/>
        </authorList>
    </citation>
    <scope>IDENTIFICATION</scope>
</reference>
<evidence type="ECO:0000256" key="1">
    <source>
        <dbReference type="ARBA" id="ARBA00023157"/>
    </source>
</evidence>
<evidence type="ECO:0000256" key="2">
    <source>
        <dbReference type="ARBA" id="ARBA00023319"/>
    </source>
</evidence>
<reference evidence="4" key="2">
    <citation type="submission" date="2025-09" db="UniProtKB">
        <authorList>
            <consortium name="Ensembl"/>
        </authorList>
    </citation>
    <scope>IDENTIFICATION</scope>
</reference>
<dbReference type="InterPro" id="IPR003597">
    <property type="entry name" value="Ig_C1-set"/>
</dbReference>
<evidence type="ECO:0000259" key="3">
    <source>
        <dbReference type="PROSITE" id="PS50835"/>
    </source>
</evidence>
<dbReference type="PANTHER" id="PTHR19944:SF98">
    <property type="entry name" value="IG-LIKE DOMAIN-CONTAINING PROTEIN"/>
    <property type="match status" value="1"/>
</dbReference>
<dbReference type="SMART" id="SM00407">
    <property type="entry name" value="IGc1"/>
    <property type="match status" value="1"/>
</dbReference>
<keyword evidence="5" id="KW-1185">Reference proteome</keyword>
<sequence>ILPIPTEQHGKVTYMCLIEDFYPNVINVIWEEGTKEVENAVHGKIWPSGDNKASYSVSSWLTIDKHRSANYHCTYRHEGNPKPVIVSNFHFLYNTKVKKNILFRIITLTTAVGPVPNAHEQLMLNTIEILFRYTVW</sequence>
<dbReference type="PROSITE" id="PS50835">
    <property type="entry name" value="IG_LIKE"/>
    <property type="match status" value="1"/>
</dbReference>
<evidence type="ECO:0000313" key="5">
    <source>
        <dbReference type="Proteomes" id="UP000694393"/>
    </source>
</evidence>
<dbReference type="InterPro" id="IPR036179">
    <property type="entry name" value="Ig-like_dom_sf"/>
</dbReference>
<dbReference type="Ensembl" id="ENSPCET00000026074.1">
    <property type="protein sequence ID" value="ENSPCEP00000025225.1"/>
    <property type="gene ID" value="ENSPCEG00000019042.1"/>
</dbReference>
<proteinExistence type="predicted"/>
<dbReference type="Gene3D" id="2.60.40.10">
    <property type="entry name" value="Immunoglobulins"/>
    <property type="match status" value="1"/>
</dbReference>
<accession>A0A8C8SVK6</accession>
<dbReference type="Proteomes" id="UP000694393">
    <property type="component" value="Unplaced"/>
</dbReference>
<organism evidence="4 5">
    <name type="scientific">Pelusios castaneus</name>
    <name type="common">West African mud turtle</name>
    <dbReference type="NCBI Taxonomy" id="367368"/>
    <lineage>
        <taxon>Eukaryota</taxon>
        <taxon>Metazoa</taxon>
        <taxon>Chordata</taxon>
        <taxon>Craniata</taxon>
        <taxon>Vertebrata</taxon>
        <taxon>Euteleostomi</taxon>
        <taxon>Archelosauria</taxon>
        <taxon>Testudinata</taxon>
        <taxon>Testudines</taxon>
        <taxon>Pleurodira</taxon>
        <taxon>Pelomedusidae</taxon>
        <taxon>Pelusios</taxon>
    </lineage>
</organism>
<dbReference type="AlphaFoldDB" id="A0A8C8SVK6"/>
<keyword evidence="2" id="KW-0393">Immunoglobulin domain</keyword>
<evidence type="ECO:0000313" key="4">
    <source>
        <dbReference type="Ensembl" id="ENSPCEP00000025225.1"/>
    </source>
</evidence>
<dbReference type="InterPro" id="IPR007110">
    <property type="entry name" value="Ig-like_dom"/>
</dbReference>
<name>A0A8C8SVK6_9SAUR</name>